<dbReference type="HOGENOM" id="CLU_050164_0_1_1"/>
<dbReference type="InterPro" id="IPR006683">
    <property type="entry name" value="Thioestr_dom"/>
</dbReference>
<keyword evidence="5" id="KW-1185">Reference proteome</keyword>
<feature type="domain" description="HotDog ACOT-type" evidence="3">
    <location>
        <begin position="53"/>
        <end position="179"/>
    </location>
</feature>
<evidence type="ECO:0000256" key="1">
    <source>
        <dbReference type="ARBA" id="ARBA00022801"/>
    </source>
</evidence>
<evidence type="ECO:0000313" key="4">
    <source>
        <dbReference type="EMBL" id="EDV23233.1"/>
    </source>
</evidence>
<dbReference type="PANTHER" id="PTHR11049:SF24">
    <property type="entry name" value="CYTOSOLIC ACYL COENZYME A THIOESTER HYDROLASE"/>
    <property type="match status" value="1"/>
</dbReference>
<evidence type="ECO:0000256" key="2">
    <source>
        <dbReference type="PIRSR" id="PIRSR640170-1"/>
    </source>
</evidence>
<dbReference type="CTD" id="6755356"/>
<name>B3S1I8_TRIAD</name>
<dbReference type="EMBL" id="DS985247">
    <property type="protein sequence ID" value="EDV23233.1"/>
    <property type="molecule type" value="Genomic_DNA"/>
</dbReference>
<gene>
    <name evidence="4" type="ORF">TRIADDRAFT_58305</name>
</gene>
<dbReference type="SUPFAM" id="SSF54637">
    <property type="entry name" value="Thioesterase/thiol ester dehydrase-isomerase"/>
    <property type="match status" value="2"/>
</dbReference>
<dbReference type="STRING" id="10228.B3S1I8"/>
<dbReference type="Gene3D" id="3.10.129.10">
    <property type="entry name" value="Hotdog Thioesterase"/>
    <property type="match status" value="2"/>
</dbReference>
<evidence type="ECO:0000313" key="5">
    <source>
        <dbReference type="Proteomes" id="UP000009022"/>
    </source>
</evidence>
<dbReference type="GO" id="GO:0052816">
    <property type="term" value="F:long-chain fatty acyl-CoA hydrolase activity"/>
    <property type="evidence" value="ECO:0000318"/>
    <property type="project" value="GO_Central"/>
</dbReference>
<dbReference type="GO" id="GO:0006637">
    <property type="term" value="P:acyl-CoA metabolic process"/>
    <property type="evidence" value="ECO:0000318"/>
    <property type="project" value="GO_Central"/>
</dbReference>
<dbReference type="CDD" id="cd03442">
    <property type="entry name" value="BFIT_BACH"/>
    <property type="match status" value="2"/>
</dbReference>
<dbReference type="FunFam" id="3.10.129.10:FF:000146">
    <property type="entry name" value="Cytosolic acyl coenzyme A thioester hydrolase"/>
    <property type="match status" value="1"/>
</dbReference>
<dbReference type="InterPro" id="IPR029069">
    <property type="entry name" value="HotDog_dom_sf"/>
</dbReference>
<feature type="active site" evidence="2">
    <location>
        <position position="69"/>
    </location>
</feature>
<dbReference type="AlphaFoldDB" id="B3S1I8"/>
<dbReference type="GO" id="GO:0009062">
    <property type="term" value="P:fatty acid catabolic process"/>
    <property type="evidence" value="ECO:0000318"/>
    <property type="project" value="GO_Central"/>
</dbReference>
<dbReference type="OMA" id="MIRNICK"/>
<protein>
    <recommendedName>
        <fullName evidence="3">HotDog ACOT-type domain-containing protein</fullName>
    </recommendedName>
</protein>
<dbReference type="Pfam" id="PF03061">
    <property type="entry name" value="4HBT"/>
    <property type="match status" value="2"/>
</dbReference>
<proteinExistence type="predicted"/>
<dbReference type="Proteomes" id="UP000009022">
    <property type="component" value="Unassembled WGS sequence"/>
</dbReference>
<feature type="active site" evidence="2">
    <location>
        <position position="279"/>
    </location>
</feature>
<dbReference type="KEGG" id="tad:TRIADDRAFT_58305"/>
<reference evidence="4 5" key="1">
    <citation type="journal article" date="2008" name="Nature">
        <title>The Trichoplax genome and the nature of placozoans.</title>
        <authorList>
            <person name="Srivastava M."/>
            <person name="Begovic E."/>
            <person name="Chapman J."/>
            <person name="Putnam N.H."/>
            <person name="Hellsten U."/>
            <person name="Kawashima T."/>
            <person name="Kuo A."/>
            <person name="Mitros T."/>
            <person name="Salamov A."/>
            <person name="Carpenter M.L."/>
            <person name="Signorovitch A.Y."/>
            <person name="Moreno M.A."/>
            <person name="Kamm K."/>
            <person name="Grimwood J."/>
            <person name="Schmutz J."/>
            <person name="Shapiro H."/>
            <person name="Grigoriev I.V."/>
            <person name="Buss L.W."/>
            <person name="Schierwater B."/>
            <person name="Dellaporta S.L."/>
            <person name="Rokhsar D.S."/>
        </authorList>
    </citation>
    <scope>NUCLEOTIDE SEQUENCE [LARGE SCALE GENOMIC DNA]</scope>
    <source>
        <strain evidence="4 5">Grell-BS-1999</strain>
    </source>
</reference>
<dbReference type="FunFam" id="3.10.129.10:FF:000010">
    <property type="entry name" value="Cytosolic acyl coenzyme A thioester hydrolase"/>
    <property type="match status" value="1"/>
</dbReference>
<dbReference type="RefSeq" id="XP_002114143.1">
    <property type="nucleotide sequence ID" value="XM_002114107.1"/>
</dbReference>
<accession>B3S1I8</accession>
<dbReference type="GO" id="GO:0005829">
    <property type="term" value="C:cytosol"/>
    <property type="evidence" value="ECO:0000318"/>
    <property type="project" value="GO_Central"/>
</dbReference>
<dbReference type="GO" id="GO:0005737">
    <property type="term" value="C:cytoplasm"/>
    <property type="evidence" value="ECO:0000318"/>
    <property type="project" value="GO_Central"/>
</dbReference>
<keyword evidence="1" id="KW-0378">Hydrolase</keyword>
<dbReference type="InParanoid" id="B3S1I8"/>
<evidence type="ECO:0000259" key="3">
    <source>
        <dbReference type="PROSITE" id="PS51770"/>
    </source>
</evidence>
<dbReference type="PANTHER" id="PTHR11049">
    <property type="entry name" value="ACYL COENZYME A THIOESTER HYDROLASE"/>
    <property type="match status" value="1"/>
</dbReference>
<dbReference type="InterPro" id="IPR033120">
    <property type="entry name" value="HOTDOG_ACOT"/>
</dbReference>
<organism evidence="4 5">
    <name type="scientific">Trichoplax adhaerens</name>
    <name type="common">Trichoplax reptans</name>
    <dbReference type="NCBI Taxonomy" id="10228"/>
    <lineage>
        <taxon>Eukaryota</taxon>
        <taxon>Metazoa</taxon>
        <taxon>Placozoa</taxon>
        <taxon>Uniplacotomia</taxon>
        <taxon>Trichoplacea</taxon>
        <taxon>Trichoplacidae</taxon>
        <taxon>Trichoplax</taxon>
    </lineage>
</organism>
<dbReference type="eggNOG" id="KOG2763">
    <property type="taxonomic scope" value="Eukaryota"/>
</dbReference>
<dbReference type="PhylomeDB" id="B3S1I8"/>
<dbReference type="PROSITE" id="PS51770">
    <property type="entry name" value="HOTDOG_ACOT"/>
    <property type="match status" value="2"/>
</dbReference>
<feature type="domain" description="HotDog ACOT-type" evidence="3">
    <location>
        <begin position="248"/>
        <end position="360"/>
    </location>
</feature>
<dbReference type="GeneID" id="6755356"/>
<sequence>MMIRNICKWIHSKPPLLNASFISLNGRKRYNDSKWLHTTVGLLRRVNETNREPAEPVTLARRLVPDDANVVGNIHGGHILQLMEEAGHIAATKHCNSDKKMTETDNTTISNTAYMTRLEHMDFLQPMFVNEIAQAKAEVVFVSEHSLAVEVKVTAENIYKGTRRLTNRGILWYVHFNVDKTSQNLDIAKVPPLSYNIQKQQEYRQLYESRKRDNKLGKDFRNTINESDITSENIHRNEAINQIEGTIVASESVLAHLIMPSDCYEIKFATGGCLMKLMDTAAAMVGIRHCKSAAVTASINDIDFYRPVKLSSLITIVGRLTFTSGKSMETNVRVFAKNIRTGSQYIASSSFFNMVAMDSNCMPLKVPPLVLTTDDEKRQFEEGRVRYENRKKSRVNKMD</sequence>
<dbReference type="InterPro" id="IPR040170">
    <property type="entry name" value="Cytosol_ACT"/>
</dbReference>
<dbReference type="OrthoDB" id="331699at2759"/>